<keyword evidence="2" id="KW-0964">Secreted</keyword>
<keyword evidence="4" id="KW-1015">Disulfide bond</keyword>
<dbReference type="EMBL" id="JAGDFL010000729">
    <property type="protein sequence ID" value="KAG7382238.1"/>
    <property type="molecule type" value="Genomic_DNA"/>
</dbReference>
<evidence type="ECO:0000256" key="3">
    <source>
        <dbReference type="ARBA" id="ARBA00022729"/>
    </source>
</evidence>
<dbReference type="InterPro" id="IPR033116">
    <property type="entry name" value="TRYPSIN_SER"/>
</dbReference>
<keyword evidence="8" id="KW-1185">Reference proteome</keyword>
<evidence type="ECO:0000256" key="1">
    <source>
        <dbReference type="ARBA" id="ARBA00004613"/>
    </source>
</evidence>
<dbReference type="AlphaFoldDB" id="A0A8T1VPS7"/>
<dbReference type="Proteomes" id="UP000693981">
    <property type="component" value="Unassembled WGS sequence"/>
</dbReference>
<evidence type="ECO:0000256" key="5">
    <source>
        <dbReference type="ARBA" id="ARBA00023180"/>
    </source>
</evidence>
<organism evidence="7 8">
    <name type="scientific">Phytophthora boehmeriae</name>
    <dbReference type="NCBI Taxonomy" id="109152"/>
    <lineage>
        <taxon>Eukaryota</taxon>
        <taxon>Sar</taxon>
        <taxon>Stramenopiles</taxon>
        <taxon>Oomycota</taxon>
        <taxon>Peronosporomycetes</taxon>
        <taxon>Peronosporales</taxon>
        <taxon>Peronosporaceae</taxon>
        <taxon>Phytophthora</taxon>
    </lineage>
</organism>
<keyword evidence="3" id="KW-0732">Signal</keyword>
<dbReference type="FunFam" id="2.40.10.10:FF:000002">
    <property type="entry name" value="Transmembrane protease serine"/>
    <property type="match status" value="1"/>
</dbReference>
<dbReference type="OrthoDB" id="93664at2759"/>
<dbReference type="PROSITE" id="PS50240">
    <property type="entry name" value="TRYPSIN_DOM"/>
    <property type="match status" value="1"/>
</dbReference>
<dbReference type="PANTHER" id="PTHR24276">
    <property type="entry name" value="POLYSERASE-RELATED"/>
    <property type="match status" value="1"/>
</dbReference>
<dbReference type="CDD" id="cd00190">
    <property type="entry name" value="Tryp_SPc"/>
    <property type="match status" value="1"/>
</dbReference>
<dbReference type="GO" id="GO:0005576">
    <property type="term" value="C:extracellular region"/>
    <property type="evidence" value="ECO:0007669"/>
    <property type="project" value="UniProtKB-SubCell"/>
</dbReference>
<sequence length="167" mass="17705">MNHPNYSESDANGFVMHYNDFVVLELEKPSSFQPAKLAAVDDSDFEAGKWATTMGWGLNAETNGTVSNELQGVDVQLTSDETCANFTTVDSSMVCAGGVEGKDACNGDSGGPLVIEASGNSTQDVLVGVVSWGKDDTCAREGYYGVYSRVSSARAWIDSIINGTCLH</sequence>
<evidence type="ECO:0000256" key="2">
    <source>
        <dbReference type="ARBA" id="ARBA00022525"/>
    </source>
</evidence>
<evidence type="ECO:0000259" key="6">
    <source>
        <dbReference type="PROSITE" id="PS50240"/>
    </source>
</evidence>
<feature type="domain" description="Peptidase S1" evidence="6">
    <location>
        <begin position="1"/>
        <end position="162"/>
    </location>
</feature>
<dbReference type="InterPro" id="IPR001254">
    <property type="entry name" value="Trypsin_dom"/>
</dbReference>
<name>A0A8T1VPS7_9STRA</name>
<protein>
    <recommendedName>
        <fullName evidence="6">Peptidase S1 domain-containing protein</fullName>
    </recommendedName>
</protein>
<evidence type="ECO:0000256" key="4">
    <source>
        <dbReference type="ARBA" id="ARBA00023157"/>
    </source>
</evidence>
<comment type="caution">
    <text evidence="7">The sequence shown here is derived from an EMBL/GenBank/DDBJ whole genome shotgun (WGS) entry which is preliminary data.</text>
</comment>
<dbReference type="SMART" id="SM00020">
    <property type="entry name" value="Tryp_SPc"/>
    <property type="match status" value="1"/>
</dbReference>
<dbReference type="PANTHER" id="PTHR24276:SF98">
    <property type="entry name" value="FI18310P1-RELATED"/>
    <property type="match status" value="1"/>
</dbReference>
<proteinExistence type="predicted"/>
<keyword evidence="5" id="KW-0325">Glycoprotein</keyword>
<reference evidence="7" key="1">
    <citation type="submission" date="2021-02" db="EMBL/GenBank/DDBJ databases">
        <authorList>
            <person name="Palmer J.M."/>
        </authorList>
    </citation>
    <scope>NUCLEOTIDE SEQUENCE</scope>
    <source>
        <strain evidence="7">SCRP23</strain>
    </source>
</reference>
<dbReference type="InterPro" id="IPR050430">
    <property type="entry name" value="Peptidase_S1"/>
</dbReference>
<gene>
    <name evidence="7" type="ORF">PHYBOEH_010557</name>
</gene>
<dbReference type="GO" id="GO:0004252">
    <property type="term" value="F:serine-type endopeptidase activity"/>
    <property type="evidence" value="ECO:0007669"/>
    <property type="project" value="InterPro"/>
</dbReference>
<comment type="subcellular location">
    <subcellularLocation>
        <location evidence="1">Secreted</location>
    </subcellularLocation>
</comment>
<accession>A0A8T1VPS7</accession>
<dbReference type="PROSITE" id="PS00135">
    <property type="entry name" value="TRYPSIN_SER"/>
    <property type="match status" value="1"/>
</dbReference>
<dbReference type="GO" id="GO:0006508">
    <property type="term" value="P:proteolysis"/>
    <property type="evidence" value="ECO:0007669"/>
    <property type="project" value="InterPro"/>
</dbReference>
<evidence type="ECO:0000313" key="8">
    <source>
        <dbReference type="Proteomes" id="UP000693981"/>
    </source>
</evidence>
<evidence type="ECO:0000313" key="7">
    <source>
        <dbReference type="EMBL" id="KAG7382238.1"/>
    </source>
</evidence>
<dbReference type="Pfam" id="PF00089">
    <property type="entry name" value="Trypsin"/>
    <property type="match status" value="1"/>
</dbReference>